<dbReference type="Gene3D" id="3.40.190.10">
    <property type="entry name" value="Periplasmic binding protein-like II"/>
    <property type="match status" value="2"/>
</dbReference>
<dbReference type="PANTHER" id="PTHR43649:SF13">
    <property type="entry name" value="CARBOHYDRATE ABC TRANSPORTER SUBSTRATE-BINDING PROTEIN"/>
    <property type="match status" value="1"/>
</dbReference>
<dbReference type="EMBL" id="FNVT01000009">
    <property type="protein sequence ID" value="SEG95712.1"/>
    <property type="molecule type" value="Genomic_DNA"/>
</dbReference>
<name>A0A1H6ED76_9ACTN</name>
<keyword evidence="2" id="KW-0813">Transport</keyword>
<dbReference type="Proteomes" id="UP000236732">
    <property type="component" value="Unassembled WGS sequence"/>
</dbReference>
<accession>A0A1H6ED76</accession>
<dbReference type="SUPFAM" id="SSF53850">
    <property type="entry name" value="Periplasmic binding protein-like II"/>
    <property type="match status" value="1"/>
</dbReference>
<dbReference type="OrthoDB" id="366726at2"/>
<organism evidence="2 3">
    <name type="scientific">Nonomuraea solani</name>
    <dbReference type="NCBI Taxonomy" id="1144553"/>
    <lineage>
        <taxon>Bacteria</taxon>
        <taxon>Bacillati</taxon>
        <taxon>Actinomycetota</taxon>
        <taxon>Actinomycetes</taxon>
        <taxon>Streptosporangiales</taxon>
        <taxon>Streptosporangiaceae</taxon>
        <taxon>Nonomuraea</taxon>
    </lineage>
</organism>
<keyword evidence="2" id="KW-0762">Sugar transport</keyword>
<proteinExistence type="predicted"/>
<feature type="signal peptide" evidence="1">
    <location>
        <begin position="1"/>
        <end position="24"/>
    </location>
</feature>
<evidence type="ECO:0000313" key="3">
    <source>
        <dbReference type="Proteomes" id="UP000236732"/>
    </source>
</evidence>
<keyword evidence="3" id="KW-1185">Reference proteome</keyword>
<feature type="chain" id="PRO_5038469745" evidence="1">
    <location>
        <begin position="25"/>
        <end position="433"/>
    </location>
</feature>
<reference evidence="2 3" key="1">
    <citation type="submission" date="2016-10" db="EMBL/GenBank/DDBJ databases">
        <authorList>
            <person name="de Groot N.N."/>
        </authorList>
    </citation>
    <scope>NUCLEOTIDE SEQUENCE [LARGE SCALE GENOMIC DNA]</scope>
    <source>
        <strain evidence="2 3">CGMCC 4.7037</strain>
    </source>
</reference>
<dbReference type="RefSeq" id="WP_103959396.1">
    <property type="nucleotide sequence ID" value="NZ_FNVT01000009.1"/>
</dbReference>
<evidence type="ECO:0000313" key="2">
    <source>
        <dbReference type="EMBL" id="SEG95712.1"/>
    </source>
</evidence>
<sequence length="433" mass="45863">MWINRKSVAALAVAGSLTIAGCSAERGGAPAGQPAGAQTLTIWAPAGTEGDFVRKVVEKWNAGHATKFVAQDLPAATASEDGIAAAVAAKSTPEILIGASTAQAPSLAESGGILNLSKEFPDAESFVTERSGQAILDGYRAADGSLSIVPWRTNPVMVFYNKALLRKAGLDPEKPPATYSEYLAAFKALKAAGIAPIAQSIDQTWWHRNFDWYPTYLAAAGHGLLTAKVDASAFNEQAGVESMTFWRDVFAKGYNARSSAGLDDTNPFNQGKSAFYFSGPWNIPSMTKEVTAEAGISTVPVPDAKATGTVTTYGDMKHVVIFSTAKVKTASWEFVKFYLNADNDAAFLSDMKQIPLRTSLAGDVGEAFFKENPLLVPFVEQAGSVLDLDLSTKTIDVLTALSTAYQSAAIYGEQPVAEALKQAADQVDQLVGK</sequence>
<dbReference type="InterPro" id="IPR006059">
    <property type="entry name" value="SBP"/>
</dbReference>
<gene>
    <name evidence="2" type="ORF">SAMN05444920_109138</name>
</gene>
<dbReference type="PANTHER" id="PTHR43649">
    <property type="entry name" value="ARABINOSE-BINDING PROTEIN-RELATED"/>
    <property type="match status" value="1"/>
</dbReference>
<dbReference type="InterPro" id="IPR050490">
    <property type="entry name" value="Bact_solute-bd_prot1"/>
</dbReference>
<evidence type="ECO:0000256" key="1">
    <source>
        <dbReference type="SAM" id="SignalP"/>
    </source>
</evidence>
<dbReference type="AlphaFoldDB" id="A0A1H6ED76"/>
<keyword evidence="1" id="KW-0732">Signal</keyword>
<dbReference type="PROSITE" id="PS51257">
    <property type="entry name" value="PROKAR_LIPOPROTEIN"/>
    <property type="match status" value="1"/>
</dbReference>
<dbReference type="Pfam" id="PF13416">
    <property type="entry name" value="SBP_bac_8"/>
    <property type="match status" value="1"/>
</dbReference>
<protein>
    <submittedName>
        <fullName evidence="2">Multiple sugar transport system substrate-binding protein</fullName>
    </submittedName>
</protein>